<comment type="pathway">
    <text evidence="2">Bacterial outer membrane biogenesis; lipopolysaccharide biosynthesis.</text>
</comment>
<dbReference type="UniPathway" id="UPA00030"/>
<evidence type="ECO:0000256" key="7">
    <source>
        <dbReference type="ARBA" id="ARBA00022985"/>
    </source>
</evidence>
<keyword evidence="12" id="KW-1185">Reference proteome</keyword>
<protein>
    <recommendedName>
        <fullName evidence="9">2-dehydro-3-deoxyphosphooctonate aldolase</fullName>
        <ecNumber evidence="9">2.5.1.55</ecNumber>
    </recommendedName>
    <alternativeName>
        <fullName evidence="9">3-deoxy-D-manno-octulosonic acid 8-phosphate synthase</fullName>
    </alternativeName>
    <alternativeName>
        <fullName evidence="9">KDO-8-phosphate synthase</fullName>
        <shortName evidence="9">KDO 8-P synthase</shortName>
        <shortName evidence="9">KDOPS</shortName>
    </alternativeName>
    <alternativeName>
        <fullName evidence="9">Phospho-2-dehydro-3-deoxyoctonate aldolase</fullName>
    </alternativeName>
</protein>
<dbReference type="RefSeq" id="WP_072549640.1">
    <property type="nucleotide sequence ID" value="NZ_CP021659.1"/>
</dbReference>
<dbReference type="GO" id="GO:0008676">
    <property type="term" value="F:3-deoxy-8-phosphooctulonate synthase activity"/>
    <property type="evidence" value="ECO:0007669"/>
    <property type="project" value="UniProtKB-UniRule"/>
</dbReference>
<dbReference type="NCBIfam" id="TIGR01362">
    <property type="entry name" value="KDO8P_synth"/>
    <property type="match status" value="1"/>
</dbReference>
<evidence type="ECO:0000256" key="8">
    <source>
        <dbReference type="ARBA" id="ARBA00049112"/>
    </source>
</evidence>
<dbReference type="UniPathway" id="UPA00357">
    <property type="reaction ID" value="UER00474"/>
</dbReference>
<dbReference type="InterPro" id="IPR006218">
    <property type="entry name" value="DAHP1/KDSA"/>
</dbReference>
<comment type="pathway">
    <text evidence="3 9">Carbohydrate biosynthesis; 3-deoxy-D-manno-octulosonate biosynthesis; 3-deoxy-D-manno-octulosonate from D-ribulose 5-phosphate: step 2/3.</text>
</comment>
<evidence type="ECO:0000259" key="10">
    <source>
        <dbReference type="Pfam" id="PF00793"/>
    </source>
</evidence>
<dbReference type="SUPFAM" id="SSF51569">
    <property type="entry name" value="Aldolase"/>
    <property type="match status" value="1"/>
</dbReference>
<dbReference type="Proteomes" id="UP000261875">
    <property type="component" value="Chromosome"/>
</dbReference>
<proteinExistence type="inferred from homology"/>
<dbReference type="OrthoDB" id="9776934at2"/>
<comment type="similarity">
    <text evidence="4 9">Belongs to the KdsA family.</text>
</comment>
<accession>A0A2U8I5F5</accession>
<keyword evidence="6 9" id="KW-0808">Transferase</keyword>
<comment type="catalytic activity">
    <reaction evidence="8 9">
        <text>D-arabinose 5-phosphate + phosphoenolpyruvate + H2O = 3-deoxy-alpha-D-manno-2-octulosonate-8-phosphate + phosphate</text>
        <dbReference type="Rhea" id="RHEA:14053"/>
        <dbReference type="ChEBI" id="CHEBI:15377"/>
        <dbReference type="ChEBI" id="CHEBI:43474"/>
        <dbReference type="ChEBI" id="CHEBI:57693"/>
        <dbReference type="ChEBI" id="CHEBI:58702"/>
        <dbReference type="ChEBI" id="CHEBI:85985"/>
        <dbReference type="EC" id="2.5.1.55"/>
    </reaction>
</comment>
<evidence type="ECO:0000313" key="11">
    <source>
        <dbReference type="EMBL" id="AWK14386.1"/>
    </source>
</evidence>
<dbReference type="InterPro" id="IPR013785">
    <property type="entry name" value="Aldolase_TIM"/>
</dbReference>
<comment type="subcellular location">
    <subcellularLocation>
        <location evidence="1 9">Cytoplasm</location>
    </subcellularLocation>
</comment>
<dbReference type="Pfam" id="PF00793">
    <property type="entry name" value="DAHP_synth_1"/>
    <property type="match status" value="1"/>
</dbReference>
<dbReference type="Gene3D" id="3.20.20.70">
    <property type="entry name" value="Aldolase class I"/>
    <property type="match status" value="1"/>
</dbReference>
<evidence type="ECO:0000256" key="4">
    <source>
        <dbReference type="ARBA" id="ARBA00010499"/>
    </source>
</evidence>
<gene>
    <name evidence="9" type="primary">kdsA</name>
    <name evidence="11" type="ORF">CCS41_07710</name>
</gene>
<dbReference type="EMBL" id="CP021659">
    <property type="protein sequence ID" value="AWK14386.1"/>
    <property type="molecule type" value="Genomic_DNA"/>
</dbReference>
<dbReference type="InterPro" id="IPR006269">
    <property type="entry name" value="KDO8P_synthase"/>
</dbReference>
<dbReference type="HAMAP" id="MF_00056">
    <property type="entry name" value="KDO8P_synth"/>
    <property type="match status" value="1"/>
</dbReference>
<reference evidence="11 12" key="1">
    <citation type="submission" date="2017-05" db="EMBL/GenBank/DDBJ databases">
        <title>Genome sequence of Candidatus Fukatsuia symbiotica and Candidatus Hamiltonella defensa from Acyrthosiphon pisum strain 5D.</title>
        <authorList>
            <person name="Patel V.A."/>
            <person name="Chevignon G."/>
            <person name="Russell J.A."/>
            <person name="Oliver K.M."/>
        </authorList>
    </citation>
    <scope>NUCLEOTIDE SEQUENCE [LARGE SCALE GENOMIC DNA]</scope>
    <source>
        <strain evidence="11 12">5D</strain>
    </source>
</reference>
<dbReference type="AlphaFoldDB" id="A0A2U8I5F5"/>
<organism evidence="11 12">
    <name type="scientific">Candidatus Fukatsuia symbiotica</name>
    <dbReference type="NCBI Taxonomy" id="1878942"/>
    <lineage>
        <taxon>Bacteria</taxon>
        <taxon>Pseudomonadati</taxon>
        <taxon>Pseudomonadota</taxon>
        <taxon>Gammaproteobacteria</taxon>
        <taxon>Enterobacterales</taxon>
        <taxon>Yersiniaceae</taxon>
        <taxon>Candidatus Fukatsuia</taxon>
    </lineage>
</organism>
<evidence type="ECO:0000256" key="3">
    <source>
        <dbReference type="ARBA" id="ARBA00004845"/>
    </source>
</evidence>
<evidence type="ECO:0000256" key="6">
    <source>
        <dbReference type="ARBA" id="ARBA00022679"/>
    </source>
</evidence>
<keyword evidence="5 9" id="KW-0963">Cytoplasm</keyword>
<dbReference type="NCBIfam" id="NF003543">
    <property type="entry name" value="PRK05198.1"/>
    <property type="match status" value="1"/>
</dbReference>
<name>A0A2U8I5F5_9GAMM</name>
<dbReference type="EC" id="2.5.1.55" evidence="9"/>
<evidence type="ECO:0000256" key="9">
    <source>
        <dbReference type="HAMAP-Rule" id="MF_00056"/>
    </source>
</evidence>
<evidence type="ECO:0000256" key="1">
    <source>
        <dbReference type="ARBA" id="ARBA00004496"/>
    </source>
</evidence>
<dbReference type="KEGG" id="fsm:CCS41_07710"/>
<evidence type="ECO:0000256" key="2">
    <source>
        <dbReference type="ARBA" id="ARBA00004756"/>
    </source>
</evidence>
<feature type="domain" description="DAHP synthetase I/KDSA" evidence="10">
    <location>
        <begin position="10"/>
        <end position="275"/>
    </location>
</feature>
<dbReference type="GO" id="GO:0005737">
    <property type="term" value="C:cytoplasm"/>
    <property type="evidence" value="ECO:0007669"/>
    <property type="project" value="UniProtKB-SubCell"/>
</dbReference>
<dbReference type="GO" id="GO:0019294">
    <property type="term" value="P:keto-3-deoxy-D-manno-octulosonic acid biosynthetic process"/>
    <property type="evidence" value="ECO:0007669"/>
    <property type="project" value="UniProtKB-UniRule"/>
</dbReference>
<keyword evidence="7 9" id="KW-0448">Lipopolysaccharide biosynthesis</keyword>
<dbReference type="STRING" id="1878942.GCA_900128755_00711"/>
<dbReference type="FunFam" id="3.20.20.70:FF:000058">
    <property type="entry name" value="2-dehydro-3-deoxyphosphooctonate aldolase"/>
    <property type="match status" value="1"/>
</dbReference>
<evidence type="ECO:0000313" key="12">
    <source>
        <dbReference type="Proteomes" id="UP000261875"/>
    </source>
</evidence>
<evidence type="ECO:0000256" key="5">
    <source>
        <dbReference type="ARBA" id="ARBA00022490"/>
    </source>
</evidence>
<dbReference type="NCBIfam" id="NF009109">
    <property type="entry name" value="PRK12457.1"/>
    <property type="match status" value="1"/>
</dbReference>
<sequence>MEQKTVSIGDIKVANDNPFVLFGGMNVLESSELAMRICEHYQNVTNKLQIPYVFKASFDKANRSSIHSYRGPGLEEGLKIFQELKRSFGVKIVTDVHEARQAQVVAEVVDVLQLPAFLARQTDLITAMAKTGKVINVKKPQFVSPGQMKNIVEKFIEAGNDQIILCDRGSNFGYDNLVVDMLGINVMVRATGGCPAIFDVTHALQCRDPFGSASGGRRAQVAELARAGMAVGLAGLFLEAHPNPNNAKCDGPSALPLDKLEPFLQQMKAIDDLVKSLPALDTANKEGH</sequence>
<dbReference type="PANTHER" id="PTHR21057">
    <property type="entry name" value="PHOSPHO-2-DEHYDRO-3-DEOXYHEPTONATE ALDOLASE"/>
    <property type="match status" value="1"/>
</dbReference>